<keyword evidence="1" id="KW-0521">NADP</keyword>
<dbReference type="STRING" id="200361.A0A452XI93"/>
<evidence type="ECO:0000256" key="1">
    <source>
        <dbReference type="RuleBase" id="RU363097"/>
    </source>
</evidence>
<name>A0A452XI93_AEGTS</name>
<dbReference type="EnsemblPlants" id="AET1Gv20010100.1">
    <property type="protein sequence ID" value="AET1Gv20010100.1"/>
    <property type="gene ID" value="AET1Gv20010100"/>
</dbReference>
<comment type="function">
    <text evidence="1">Catalyzes the reduction of fatty acyl-CoA to fatty alcohols.</text>
</comment>
<dbReference type="GO" id="GO:0102965">
    <property type="term" value="F:alcohol-forming long-chain fatty acyl-CoA reductase activity"/>
    <property type="evidence" value="ECO:0007669"/>
    <property type="project" value="UniProtKB-EC"/>
</dbReference>
<dbReference type="Proteomes" id="UP000015105">
    <property type="component" value="Chromosome 1D"/>
</dbReference>
<dbReference type="PANTHER" id="PTHR11011">
    <property type="entry name" value="MALE STERILITY PROTEIN 2-RELATED"/>
    <property type="match status" value="1"/>
</dbReference>
<dbReference type="SUPFAM" id="SSF51735">
    <property type="entry name" value="NAD(P)-binding Rossmann-fold domains"/>
    <property type="match status" value="1"/>
</dbReference>
<dbReference type="EC" id="1.2.1.84" evidence="1"/>
<dbReference type="GO" id="GO:0010345">
    <property type="term" value="P:suberin biosynthetic process"/>
    <property type="evidence" value="ECO:0007669"/>
    <property type="project" value="TreeGrafter"/>
</dbReference>
<reference evidence="4" key="1">
    <citation type="journal article" date="2014" name="Science">
        <title>Ancient hybridizations among the ancestral genomes of bread wheat.</title>
        <authorList>
            <consortium name="International Wheat Genome Sequencing Consortium,"/>
            <person name="Marcussen T."/>
            <person name="Sandve S.R."/>
            <person name="Heier L."/>
            <person name="Spannagl M."/>
            <person name="Pfeifer M."/>
            <person name="Jakobsen K.S."/>
            <person name="Wulff B.B."/>
            <person name="Steuernagel B."/>
            <person name="Mayer K.F."/>
            <person name="Olsen O.A."/>
        </authorList>
    </citation>
    <scope>NUCLEOTIDE SEQUENCE [LARGE SCALE GENOMIC DNA]</scope>
    <source>
        <strain evidence="4">cv. AL8/78</strain>
    </source>
</reference>
<dbReference type="PANTHER" id="PTHR11011:SF75">
    <property type="entry name" value="FATTY ACYL-COA REDUCTASE"/>
    <property type="match status" value="1"/>
</dbReference>
<dbReference type="Pfam" id="PF07993">
    <property type="entry name" value="NAD_binding_4"/>
    <property type="match status" value="1"/>
</dbReference>
<reference evidence="3" key="5">
    <citation type="journal article" date="2021" name="G3 (Bethesda)">
        <title>Aegilops tauschii genome assembly Aet v5.0 features greater sequence contiguity and improved annotation.</title>
        <authorList>
            <person name="Wang L."/>
            <person name="Zhu T."/>
            <person name="Rodriguez J.C."/>
            <person name="Deal K.R."/>
            <person name="Dubcovsky J."/>
            <person name="McGuire P.E."/>
            <person name="Lux T."/>
            <person name="Spannagl M."/>
            <person name="Mayer K.F.X."/>
            <person name="Baldrich P."/>
            <person name="Meyers B.C."/>
            <person name="Huo N."/>
            <person name="Gu Y.Q."/>
            <person name="Zhou H."/>
            <person name="Devos K.M."/>
            <person name="Bennetzen J.L."/>
            <person name="Unver T."/>
            <person name="Budak H."/>
            <person name="Gulick P.J."/>
            <person name="Galiba G."/>
            <person name="Kalapos B."/>
            <person name="Nelson D.R."/>
            <person name="Li P."/>
            <person name="You F.M."/>
            <person name="Luo M.C."/>
            <person name="Dvorak J."/>
        </authorList>
    </citation>
    <scope>NUCLEOTIDE SEQUENCE [LARGE SCALE GENOMIC DNA]</scope>
    <source>
        <strain evidence="3">cv. AL8/78</strain>
    </source>
</reference>
<reference evidence="4" key="2">
    <citation type="journal article" date="2017" name="Nat. Plants">
        <title>The Aegilops tauschii genome reveals multiple impacts of transposons.</title>
        <authorList>
            <person name="Zhao G."/>
            <person name="Zou C."/>
            <person name="Li K."/>
            <person name="Wang K."/>
            <person name="Li T."/>
            <person name="Gao L."/>
            <person name="Zhang X."/>
            <person name="Wang H."/>
            <person name="Yang Z."/>
            <person name="Liu X."/>
            <person name="Jiang W."/>
            <person name="Mao L."/>
            <person name="Kong X."/>
            <person name="Jiao Y."/>
            <person name="Jia J."/>
        </authorList>
    </citation>
    <scope>NUCLEOTIDE SEQUENCE [LARGE SCALE GENOMIC DNA]</scope>
    <source>
        <strain evidence="4">cv. AL8/78</strain>
    </source>
</reference>
<keyword evidence="4" id="KW-1185">Reference proteome</keyword>
<dbReference type="AlphaFoldDB" id="A0A452XI93"/>
<dbReference type="Gramene" id="AET1Gv20010100.1">
    <property type="protein sequence ID" value="AET1Gv20010100.1"/>
    <property type="gene ID" value="AET1Gv20010100"/>
</dbReference>
<evidence type="ECO:0000259" key="2">
    <source>
        <dbReference type="Pfam" id="PF07993"/>
    </source>
</evidence>
<evidence type="ECO:0000313" key="3">
    <source>
        <dbReference type="EnsemblPlants" id="AET1Gv20010100.1"/>
    </source>
</evidence>
<proteinExistence type="inferred from homology"/>
<protein>
    <recommendedName>
        <fullName evidence="1">Fatty acyl-CoA reductase</fullName>
        <ecNumber evidence="1">1.2.1.84</ecNumber>
    </recommendedName>
</protein>
<dbReference type="InterPro" id="IPR026055">
    <property type="entry name" value="FAR"/>
</dbReference>
<keyword evidence="1" id="KW-0443">Lipid metabolism</keyword>
<sequence length="276" mass="31304">MESSAVADCLRDKCILITGSTGYLGKLLVEKILRVQPVVKKLYLLVRAPDATSAEQRVLSEVIGKDPFNLLREKYGITGFHNFIKEKVVPLAGDIVDGYLGLHNSRVHALSEEIDVIINVAETTNFFERIMDALIAAYNEQALPCFIRNRDDIINVQMESPNSLDTRSLCADDGFDNNCFYLTLTEDFKIMTCIPCFARAELLKKLNVTRDEESTTTAFVKIKQGFYFKVMIQNEKDQTFFGFHCLNWRNFAKAYKLEDGTELSPDIGQQTNGDIW</sequence>
<keyword evidence="1" id="KW-0560">Oxidoreductase</keyword>
<dbReference type="InterPro" id="IPR036291">
    <property type="entry name" value="NAD(P)-bd_dom_sf"/>
</dbReference>
<dbReference type="InterPro" id="IPR013120">
    <property type="entry name" value="FAR_NAD-bd"/>
</dbReference>
<dbReference type="Gene3D" id="3.40.50.720">
    <property type="entry name" value="NAD(P)-binding Rossmann-like Domain"/>
    <property type="match status" value="1"/>
</dbReference>
<keyword evidence="1" id="KW-0444">Lipid biosynthesis</keyword>
<organism evidence="3 4">
    <name type="scientific">Aegilops tauschii subsp. strangulata</name>
    <name type="common">Goatgrass</name>
    <dbReference type="NCBI Taxonomy" id="200361"/>
    <lineage>
        <taxon>Eukaryota</taxon>
        <taxon>Viridiplantae</taxon>
        <taxon>Streptophyta</taxon>
        <taxon>Embryophyta</taxon>
        <taxon>Tracheophyta</taxon>
        <taxon>Spermatophyta</taxon>
        <taxon>Magnoliopsida</taxon>
        <taxon>Liliopsida</taxon>
        <taxon>Poales</taxon>
        <taxon>Poaceae</taxon>
        <taxon>BOP clade</taxon>
        <taxon>Pooideae</taxon>
        <taxon>Triticodae</taxon>
        <taxon>Triticeae</taxon>
        <taxon>Triticinae</taxon>
        <taxon>Aegilops</taxon>
    </lineage>
</organism>
<comment type="catalytic activity">
    <reaction evidence="1">
        <text>a long-chain fatty acyl-CoA + 2 NADPH + 2 H(+) = a long-chain primary fatty alcohol + 2 NADP(+) + CoA</text>
        <dbReference type="Rhea" id="RHEA:52716"/>
        <dbReference type="ChEBI" id="CHEBI:15378"/>
        <dbReference type="ChEBI" id="CHEBI:57287"/>
        <dbReference type="ChEBI" id="CHEBI:57783"/>
        <dbReference type="ChEBI" id="CHEBI:58349"/>
        <dbReference type="ChEBI" id="CHEBI:77396"/>
        <dbReference type="ChEBI" id="CHEBI:83139"/>
        <dbReference type="EC" id="1.2.1.84"/>
    </reaction>
</comment>
<reference evidence="3" key="3">
    <citation type="journal article" date="2017" name="Nature">
        <title>Genome sequence of the progenitor of the wheat D genome Aegilops tauschii.</title>
        <authorList>
            <person name="Luo M.C."/>
            <person name="Gu Y.Q."/>
            <person name="Puiu D."/>
            <person name="Wang H."/>
            <person name="Twardziok S.O."/>
            <person name="Deal K.R."/>
            <person name="Huo N."/>
            <person name="Zhu T."/>
            <person name="Wang L."/>
            <person name="Wang Y."/>
            <person name="McGuire P.E."/>
            <person name="Liu S."/>
            <person name="Long H."/>
            <person name="Ramasamy R.K."/>
            <person name="Rodriguez J.C."/>
            <person name="Van S.L."/>
            <person name="Yuan L."/>
            <person name="Wang Z."/>
            <person name="Xia Z."/>
            <person name="Xiao L."/>
            <person name="Anderson O.D."/>
            <person name="Ouyang S."/>
            <person name="Liang Y."/>
            <person name="Zimin A.V."/>
            <person name="Pertea G."/>
            <person name="Qi P."/>
            <person name="Bennetzen J.L."/>
            <person name="Dai X."/>
            <person name="Dawson M.W."/>
            <person name="Muller H.G."/>
            <person name="Kugler K."/>
            <person name="Rivarola-Duarte L."/>
            <person name="Spannagl M."/>
            <person name="Mayer K.F.X."/>
            <person name="Lu F.H."/>
            <person name="Bevan M.W."/>
            <person name="Leroy P."/>
            <person name="Li P."/>
            <person name="You F.M."/>
            <person name="Sun Q."/>
            <person name="Liu Z."/>
            <person name="Lyons E."/>
            <person name="Wicker T."/>
            <person name="Salzberg S.L."/>
            <person name="Devos K.M."/>
            <person name="Dvorak J."/>
        </authorList>
    </citation>
    <scope>NUCLEOTIDE SEQUENCE [LARGE SCALE GENOMIC DNA]</scope>
    <source>
        <strain evidence="3">cv. AL8/78</strain>
    </source>
</reference>
<dbReference type="GO" id="GO:0080019">
    <property type="term" value="F:alcohol-forming very long-chain fatty acyl-CoA reductase activity"/>
    <property type="evidence" value="ECO:0007669"/>
    <property type="project" value="InterPro"/>
</dbReference>
<accession>A0A452XI93</accession>
<dbReference type="GO" id="GO:0035336">
    <property type="term" value="P:long-chain fatty-acyl-CoA metabolic process"/>
    <property type="evidence" value="ECO:0007669"/>
    <property type="project" value="TreeGrafter"/>
</dbReference>
<feature type="domain" description="Thioester reductase (TE)" evidence="2">
    <location>
        <begin position="17"/>
        <end position="134"/>
    </location>
</feature>
<comment type="similarity">
    <text evidence="1">Belongs to the fatty acyl-CoA reductase family.</text>
</comment>
<reference evidence="3" key="4">
    <citation type="submission" date="2019-03" db="UniProtKB">
        <authorList>
            <consortium name="EnsemblPlants"/>
        </authorList>
    </citation>
    <scope>IDENTIFICATION</scope>
</reference>
<evidence type="ECO:0000313" key="4">
    <source>
        <dbReference type="Proteomes" id="UP000015105"/>
    </source>
</evidence>